<feature type="compositionally biased region" description="Low complexity" evidence="1">
    <location>
        <begin position="299"/>
        <end position="316"/>
    </location>
</feature>
<organism evidence="2 3">
    <name type="scientific">Tremella mesenterica</name>
    <name type="common">Jelly fungus</name>
    <dbReference type="NCBI Taxonomy" id="5217"/>
    <lineage>
        <taxon>Eukaryota</taxon>
        <taxon>Fungi</taxon>
        <taxon>Dikarya</taxon>
        <taxon>Basidiomycota</taxon>
        <taxon>Agaricomycotina</taxon>
        <taxon>Tremellomycetes</taxon>
        <taxon>Tremellales</taxon>
        <taxon>Tremellaceae</taxon>
        <taxon>Tremella</taxon>
    </lineage>
</organism>
<proteinExistence type="predicted"/>
<feature type="compositionally biased region" description="Pro residues" evidence="1">
    <location>
        <begin position="317"/>
        <end position="331"/>
    </location>
</feature>
<dbReference type="InterPro" id="IPR046347">
    <property type="entry name" value="bZIP_sf"/>
</dbReference>
<evidence type="ECO:0000313" key="3">
    <source>
        <dbReference type="Proteomes" id="UP000289152"/>
    </source>
</evidence>
<dbReference type="OrthoDB" id="2552152at2759"/>
<feature type="compositionally biased region" description="Low complexity" evidence="1">
    <location>
        <begin position="149"/>
        <end position="160"/>
    </location>
</feature>
<reference evidence="2 3" key="1">
    <citation type="submission" date="2016-06" db="EMBL/GenBank/DDBJ databases">
        <title>Evolution of pathogenesis and genome organization in the Tremellales.</title>
        <authorList>
            <person name="Cuomo C."/>
            <person name="Litvintseva A."/>
            <person name="Heitman J."/>
            <person name="Chen Y."/>
            <person name="Sun S."/>
            <person name="Springer D."/>
            <person name="Dromer F."/>
            <person name="Young S."/>
            <person name="Zeng Q."/>
            <person name="Chapman S."/>
            <person name="Gujja S."/>
            <person name="Saif S."/>
            <person name="Birren B."/>
        </authorList>
    </citation>
    <scope>NUCLEOTIDE SEQUENCE [LARGE SCALE GENOMIC DNA]</scope>
    <source>
        <strain evidence="2 3">ATCC 28783</strain>
    </source>
</reference>
<feature type="region of interest" description="Disordered" evidence="1">
    <location>
        <begin position="1"/>
        <end position="33"/>
    </location>
</feature>
<evidence type="ECO:0000313" key="2">
    <source>
        <dbReference type="EMBL" id="RXK42418.1"/>
    </source>
</evidence>
<sequence length="529" mass="56197">MTHSNQSINLESLRNRPEPRGRKPNDKLPLSRAREVQRAFRLRRAEHLAALEERIALLENENSQLRSLLQLPLAERERIGSGPTGRGKSLKEGGVPMSERVRARKEARDRERRARGLPPIESTPTPTPGPGDESDRSMSEDMRNSMTVSPDSNLGSSLPNLSNMTGSSSLSGMTMGMGGISGMREEEGNGEGGPSRIANRITTASGSGSGVGRGGGGVGVRPGDTIERSLFSSSAMENGFDYNLSVPFPLSNMMSSYDFSTSPSNTMDPTSYLKSSSPGYMFGIFDSPSGGSNSTLSGQSQSQSQSQSQIQTQTQPQPQPQSQPRPQPQSQPQPQTHRSNTNIDPHSLTPNSISLTNRNSLSSGSAVGGNPMNSTIGMTVTSPLSITSSPPAPQPDLLARLKSCCHLSDSHVVNDPGLLTFAARLCQSFPCQFNGVHPPSDSTGGSGDGDHMILEDSWRALRSQLDPGGAGGADSENRINTGRMAGELVVRAAAGRGQGGWVLCRYREGMSVKRSLVASLIQGLGGKLE</sequence>
<comment type="caution">
    <text evidence="2">The sequence shown here is derived from an EMBL/GenBank/DDBJ whole genome shotgun (WGS) entry which is preliminary data.</text>
</comment>
<dbReference type="Gene3D" id="1.20.5.170">
    <property type="match status" value="1"/>
</dbReference>
<dbReference type="InParanoid" id="A0A4Q1BWA6"/>
<feature type="compositionally biased region" description="Basic and acidic residues" evidence="1">
    <location>
        <begin position="13"/>
        <end position="26"/>
    </location>
</feature>
<feature type="compositionally biased region" description="Basic and acidic residues" evidence="1">
    <location>
        <begin position="99"/>
        <end position="114"/>
    </location>
</feature>
<feature type="compositionally biased region" description="Gly residues" evidence="1">
    <location>
        <begin position="207"/>
        <end position="220"/>
    </location>
</feature>
<dbReference type="SUPFAM" id="SSF57959">
    <property type="entry name" value="Leucine zipper domain"/>
    <property type="match status" value="1"/>
</dbReference>
<accession>A0A4Q1BWA6</accession>
<name>A0A4Q1BWA6_TREME</name>
<evidence type="ECO:0008006" key="4">
    <source>
        <dbReference type="Google" id="ProtNLM"/>
    </source>
</evidence>
<dbReference type="VEuPathDB" id="FungiDB:TREMEDRAFT_32267"/>
<dbReference type="AlphaFoldDB" id="A0A4Q1BWA6"/>
<dbReference type="GO" id="GO:0003700">
    <property type="term" value="F:DNA-binding transcription factor activity"/>
    <property type="evidence" value="ECO:0007669"/>
    <property type="project" value="InterPro"/>
</dbReference>
<keyword evidence="3" id="KW-1185">Reference proteome</keyword>
<evidence type="ECO:0000256" key="1">
    <source>
        <dbReference type="SAM" id="MobiDB-lite"/>
    </source>
</evidence>
<feature type="region of interest" description="Disordered" evidence="1">
    <location>
        <begin position="201"/>
        <end position="221"/>
    </location>
</feature>
<feature type="region of interest" description="Disordered" evidence="1">
    <location>
        <begin position="283"/>
        <end position="391"/>
    </location>
</feature>
<feature type="compositionally biased region" description="Basic and acidic residues" evidence="1">
    <location>
        <begin position="133"/>
        <end position="143"/>
    </location>
</feature>
<dbReference type="Proteomes" id="UP000289152">
    <property type="component" value="Unassembled WGS sequence"/>
</dbReference>
<protein>
    <recommendedName>
        <fullName evidence="4">BZIP domain-containing protein</fullName>
    </recommendedName>
</protein>
<feature type="compositionally biased region" description="Polar residues" evidence="1">
    <location>
        <begin position="1"/>
        <end position="12"/>
    </location>
</feature>
<feature type="region of interest" description="Disordered" evidence="1">
    <location>
        <begin position="78"/>
        <end position="160"/>
    </location>
</feature>
<feature type="compositionally biased region" description="Polar residues" evidence="1">
    <location>
        <begin position="289"/>
        <end position="298"/>
    </location>
</feature>
<dbReference type="EMBL" id="SDIL01000002">
    <property type="protein sequence ID" value="RXK42418.1"/>
    <property type="molecule type" value="Genomic_DNA"/>
</dbReference>
<dbReference type="CDD" id="cd14688">
    <property type="entry name" value="bZIP_YAP"/>
    <property type="match status" value="1"/>
</dbReference>
<gene>
    <name evidence="2" type="ORF">M231_00408</name>
</gene>
<feature type="compositionally biased region" description="Polar residues" evidence="1">
    <location>
        <begin position="337"/>
        <end position="389"/>
    </location>
</feature>